<dbReference type="STRING" id="44941.A0A397VJB3"/>
<dbReference type="Pfam" id="PF24681">
    <property type="entry name" value="Kelch_KLHDC2_KLHL20_DRC7"/>
    <property type="match status" value="1"/>
</dbReference>
<dbReference type="OrthoDB" id="2400127at2759"/>
<name>A0A397VJB3_9GLOM</name>
<evidence type="ECO:0000256" key="3">
    <source>
        <dbReference type="SAM" id="MobiDB-lite"/>
    </source>
</evidence>
<dbReference type="PANTHER" id="PTHR46093:SF18">
    <property type="entry name" value="FIBRONECTIN TYPE-III DOMAIN-CONTAINING PROTEIN"/>
    <property type="match status" value="1"/>
</dbReference>
<feature type="transmembrane region" description="Helical" evidence="4">
    <location>
        <begin position="7"/>
        <end position="27"/>
    </location>
</feature>
<keyword evidence="6" id="KW-1185">Reference proteome</keyword>
<reference evidence="5 6" key="1">
    <citation type="submission" date="2018-06" db="EMBL/GenBank/DDBJ databases">
        <title>Comparative genomics reveals the genomic features of Rhizophagus irregularis, R. cerebriforme, R. diaphanum and Gigaspora rosea, and their symbiotic lifestyle signature.</title>
        <authorList>
            <person name="Morin E."/>
            <person name="San Clemente H."/>
            <person name="Chen E.C.H."/>
            <person name="De La Providencia I."/>
            <person name="Hainaut M."/>
            <person name="Kuo A."/>
            <person name="Kohler A."/>
            <person name="Murat C."/>
            <person name="Tang N."/>
            <person name="Roy S."/>
            <person name="Loubradou J."/>
            <person name="Henrissat B."/>
            <person name="Grigoriev I.V."/>
            <person name="Corradi N."/>
            <person name="Roux C."/>
            <person name="Martin F.M."/>
        </authorList>
    </citation>
    <scope>NUCLEOTIDE SEQUENCE [LARGE SCALE GENOMIC DNA]</scope>
    <source>
        <strain evidence="5 6">DAOM 194757</strain>
    </source>
</reference>
<evidence type="ECO:0000256" key="4">
    <source>
        <dbReference type="SAM" id="Phobius"/>
    </source>
</evidence>
<dbReference type="EMBL" id="QKWP01000304">
    <property type="protein sequence ID" value="RIB22544.1"/>
    <property type="molecule type" value="Genomic_DNA"/>
</dbReference>
<sequence>MKYLQRIFYACFMSCLLPIFVICQFTPLPRYYQTSVLDGSKFYVIGGIYGTNFVYTNEVIYIDLSKKFEISAPPWNVVAGSPEKEFLTTSCLSSVNGSNIFLIGGLTTDITSAVIYPSSLIYTFNPNTLQWKATTTTGFYNTSITMTRMQAVIVDTGNIFIFGGFQVESIVGDDRNGNYANFMNVLNANTLTWSQPNTIANVLTPRGGYTANLLNNSYIIYIGGLHQVNRVYSNVDMNEIQIFNTKSLSWTTMIFTNMFYTLYLGHQTSSRSPNYNTYLFDVQNYAWVTSSQPNSLPSTTSSTISSTTSPTTSSSTSSSIASSTNSNSASTIGQGTSGIIISAIVVGGFIFIFIIFGFLYFLRSRNSRDKPIPTPGTFNDETHVIPTPGTNDYRFHNDYTQNLRDSK</sequence>
<keyword evidence="4" id="KW-1133">Transmembrane helix</keyword>
<dbReference type="AlphaFoldDB" id="A0A397VJB3"/>
<protein>
    <recommendedName>
        <fullName evidence="7">Galactose oxidase</fullName>
    </recommendedName>
</protein>
<dbReference type="InterPro" id="IPR015915">
    <property type="entry name" value="Kelch-typ_b-propeller"/>
</dbReference>
<dbReference type="PANTHER" id="PTHR46093">
    <property type="entry name" value="ACYL-COA-BINDING DOMAIN-CONTAINING PROTEIN 5"/>
    <property type="match status" value="1"/>
</dbReference>
<evidence type="ECO:0000256" key="1">
    <source>
        <dbReference type="ARBA" id="ARBA00022441"/>
    </source>
</evidence>
<keyword evidence="1" id="KW-0880">Kelch repeat</keyword>
<keyword evidence="2" id="KW-0677">Repeat</keyword>
<keyword evidence="4" id="KW-0472">Membrane</keyword>
<keyword evidence="4" id="KW-0812">Transmembrane</keyword>
<dbReference type="Proteomes" id="UP000266673">
    <property type="component" value="Unassembled WGS sequence"/>
</dbReference>
<proteinExistence type="predicted"/>
<feature type="transmembrane region" description="Helical" evidence="4">
    <location>
        <begin position="339"/>
        <end position="362"/>
    </location>
</feature>
<dbReference type="SUPFAM" id="SSF117281">
    <property type="entry name" value="Kelch motif"/>
    <property type="match status" value="1"/>
</dbReference>
<feature type="region of interest" description="Disordered" evidence="3">
    <location>
        <begin position="291"/>
        <end position="332"/>
    </location>
</feature>
<dbReference type="Gene3D" id="2.120.10.80">
    <property type="entry name" value="Kelch-type beta propeller"/>
    <property type="match status" value="1"/>
</dbReference>
<evidence type="ECO:0008006" key="7">
    <source>
        <dbReference type="Google" id="ProtNLM"/>
    </source>
</evidence>
<evidence type="ECO:0000313" key="5">
    <source>
        <dbReference type="EMBL" id="RIB22544.1"/>
    </source>
</evidence>
<evidence type="ECO:0000313" key="6">
    <source>
        <dbReference type="Proteomes" id="UP000266673"/>
    </source>
</evidence>
<gene>
    <name evidence="5" type="ORF">C2G38_2033496</name>
</gene>
<comment type="caution">
    <text evidence="5">The sequence shown here is derived from an EMBL/GenBank/DDBJ whole genome shotgun (WGS) entry which is preliminary data.</text>
</comment>
<organism evidence="5 6">
    <name type="scientific">Gigaspora rosea</name>
    <dbReference type="NCBI Taxonomy" id="44941"/>
    <lineage>
        <taxon>Eukaryota</taxon>
        <taxon>Fungi</taxon>
        <taxon>Fungi incertae sedis</taxon>
        <taxon>Mucoromycota</taxon>
        <taxon>Glomeromycotina</taxon>
        <taxon>Glomeromycetes</taxon>
        <taxon>Diversisporales</taxon>
        <taxon>Gigasporaceae</taxon>
        <taxon>Gigaspora</taxon>
    </lineage>
</organism>
<accession>A0A397VJB3</accession>
<evidence type="ECO:0000256" key="2">
    <source>
        <dbReference type="ARBA" id="ARBA00022737"/>
    </source>
</evidence>